<dbReference type="Proteomes" id="UP000184518">
    <property type="component" value="Unassembled WGS sequence"/>
</dbReference>
<proteinExistence type="predicted"/>
<feature type="transmembrane region" description="Helical" evidence="1">
    <location>
        <begin position="56"/>
        <end position="74"/>
    </location>
</feature>
<evidence type="ECO:0000313" key="3">
    <source>
        <dbReference type="Proteomes" id="UP000184518"/>
    </source>
</evidence>
<dbReference type="RefSeq" id="WP_072952669.1">
    <property type="nucleotide sequence ID" value="NZ_FQUT01000001.1"/>
</dbReference>
<keyword evidence="3" id="KW-1185">Reference proteome</keyword>
<dbReference type="STRING" id="1416778.SAMN05443633_101101"/>
<dbReference type="NCBIfam" id="TIGR03696">
    <property type="entry name" value="Rhs_assc_core"/>
    <property type="match status" value="1"/>
</dbReference>
<evidence type="ECO:0000313" key="2">
    <source>
        <dbReference type="EMBL" id="SHE37155.1"/>
    </source>
</evidence>
<organism evidence="2 3">
    <name type="scientific">Chryseobacterium arachidis</name>
    <dbReference type="NCBI Taxonomy" id="1416778"/>
    <lineage>
        <taxon>Bacteria</taxon>
        <taxon>Pseudomonadati</taxon>
        <taxon>Bacteroidota</taxon>
        <taxon>Flavobacteriia</taxon>
        <taxon>Flavobacteriales</taxon>
        <taxon>Weeksellaceae</taxon>
        <taxon>Chryseobacterium group</taxon>
        <taxon>Chryseobacterium</taxon>
    </lineage>
</organism>
<dbReference type="Gene3D" id="2.180.10.10">
    <property type="entry name" value="RHS repeat-associated core"/>
    <property type="match status" value="1"/>
</dbReference>
<keyword evidence="1" id="KW-0472">Membrane</keyword>
<evidence type="ECO:0000256" key="1">
    <source>
        <dbReference type="SAM" id="Phobius"/>
    </source>
</evidence>
<keyword evidence="1" id="KW-0812">Transmembrane</keyword>
<sequence>MLEQMDGSYNNPYKFNAKELDEDTGLYYYGARYYNPRLSIWYGVDPLAEKYPSWSPYAYCGTTLLITLILMEILDYQQMLRKRKEHYIQRQ</sequence>
<dbReference type="EMBL" id="FQUT01000001">
    <property type="protein sequence ID" value="SHE37155.1"/>
    <property type="molecule type" value="Genomic_DNA"/>
</dbReference>
<accession>A0A1M4SY88</accession>
<dbReference type="AlphaFoldDB" id="A0A1M4SY88"/>
<keyword evidence="1" id="KW-1133">Transmembrane helix</keyword>
<gene>
    <name evidence="2" type="ORF">SAMN05443633_101101</name>
</gene>
<reference evidence="3" key="1">
    <citation type="submission" date="2016-11" db="EMBL/GenBank/DDBJ databases">
        <authorList>
            <person name="Varghese N."/>
            <person name="Submissions S."/>
        </authorList>
    </citation>
    <scope>NUCLEOTIDE SEQUENCE [LARGE SCALE GENOMIC DNA]</scope>
    <source>
        <strain evidence="3">DSM 27619</strain>
    </source>
</reference>
<protein>
    <submittedName>
        <fullName evidence="2">RHS repeat-associated core domain-containing protein</fullName>
    </submittedName>
</protein>
<name>A0A1M4SY88_9FLAO</name>
<dbReference type="InterPro" id="IPR022385">
    <property type="entry name" value="Rhs_assc_core"/>
</dbReference>